<evidence type="ECO:0000256" key="8">
    <source>
        <dbReference type="RuleBase" id="RU364133"/>
    </source>
</evidence>
<dbReference type="GO" id="GO:0051536">
    <property type="term" value="F:iron-sulfur cluster binding"/>
    <property type="evidence" value="ECO:0007669"/>
    <property type="project" value="UniProtKB-KW"/>
</dbReference>
<dbReference type="Proteomes" id="UP000025227">
    <property type="component" value="Unplaced"/>
</dbReference>
<dbReference type="InterPro" id="IPR042265">
    <property type="entry name" value="DPH1/DPH2_3"/>
</dbReference>
<dbReference type="UniPathway" id="UPA00559"/>
<evidence type="ECO:0000256" key="5">
    <source>
        <dbReference type="ARBA" id="ARBA00022723"/>
    </source>
</evidence>
<dbReference type="InterPro" id="IPR042263">
    <property type="entry name" value="DPH1/DPH2_1"/>
</dbReference>
<dbReference type="SFLD" id="SFLDS00032">
    <property type="entry name" value="Radical_SAM_3-amino-3-carboxyp"/>
    <property type="match status" value="1"/>
</dbReference>
<comment type="function">
    <text evidence="8">Required for the first step of diphthamide biosynthesis, a post-translational modification of histidine which occurs in elongation factor 2. DPH1 and DPH2 transfer a 3-amino-3-carboxypropyl (ACP) group from S-adenosyl-L-methionine (SAM) to a histidine residue, the reaction is assisted by a reduction system comprising DPH3 and a NADH-dependent reductase. Facilitates the reduction of the catalytic iron-sulfur cluster found in the DPH1 subunit.</text>
</comment>
<dbReference type="OrthoDB" id="449241at2759"/>
<dbReference type="PANTHER" id="PTHR10762">
    <property type="entry name" value="DIPHTHAMIDE BIOSYNTHESIS PROTEIN"/>
    <property type="match status" value="1"/>
</dbReference>
<dbReference type="AlphaFoldDB" id="A0A7I4XZQ2"/>
<dbReference type="Gene3D" id="3.40.50.11860">
    <property type="entry name" value="Diphthamide synthesis DPH1/DPH2 domain 3"/>
    <property type="match status" value="1"/>
</dbReference>
<dbReference type="GO" id="GO:0090560">
    <property type="term" value="F:2-(3-amino-3-carboxypropyl)histidine synthase activity"/>
    <property type="evidence" value="ECO:0007669"/>
    <property type="project" value="InterPro"/>
</dbReference>
<evidence type="ECO:0000256" key="2">
    <source>
        <dbReference type="ARBA" id="ARBA00005156"/>
    </source>
</evidence>
<keyword evidence="5 8" id="KW-0479">Metal-binding</keyword>
<dbReference type="PANTHER" id="PTHR10762:SF2">
    <property type="entry name" value="2-(3-AMINO-3-CARBOXYPROPYL)HISTIDINE SYNTHASE SUBUNIT 2"/>
    <property type="match status" value="1"/>
</dbReference>
<evidence type="ECO:0000256" key="4">
    <source>
        <dbReference type="ARBA" id="ARBA00021914"/>
    </source>
</evidence>
<evidence type="ECO:0000256" key="1">
    <source>
        <dbReference type="ARBA" id="ARBA00001966"/>
    </source>
</evidence>
<dbReference type="InterPro" id="IPR016435">
    <property type="entry name" value="DPH1/DPH2"/>
</dbReference>
<dbReference type="GO" id="GO:0017183">
    <property type="term" value="P:protein histidyl modification to diphthamide"/>
    <property type="evidence" value="ECO:0007669"/>
    <property type="project" value="UniProtKB-UniPathway"/>
</dbReference>
<evidence type="ECO:0000313" key="10">
    <source>
        <dbReference type="WBParaSite" id="HCON_00033790-00001"/>
    </source>
</evidence>
<dbReference type="NCBIfam" id="TIGR00272">
    <property type="entry name" value="DPH2"/>
    <property type="match status" value="1"/>
</dbReference>
<dbReference type="Pfam" id="PF01866">
    <property type="entry name" value="Diphthamide_syn"/>
    <property type="match status" value="1"/>
</dbReference>
<comment type="cofactor">
    <cofactor evidence="1">
        <name>[4Fe-4S] cluster</name>
        <dbReference type="ChEBI" id="CHEBI:49883"/>
    </cofactor>
</comment>
<comment type="pathway">
    <text evidence="2 8">Protein modification; peptidyl-diphthamide biosynthesis.</text>
</comment>
<accession>A0A7I4XZQ2</accession>
<sequence>FPEILFEPHSTMALTAEEPMSSTSQFFSDRTPTDHPRNLITNSAKIAKLLKSLDDDKLFSFFHVEETVRWIRDNGYKRVALQLSDQLLGRTARVARAIESKANVKVFILADTSYRSCCVDEVAAAHASCDAIAHYGDACLSALAEDIPVRFFFGSLPVDLAIFREHVRNYLTTNASTSLLLLTDVLYSEKIDELENCVRQEIPKEKQLFRADVVDPTQHSVPAMHSSEVSSLGRVVPQGFCETAATQVCFVGDPTSALIPLWLMTYPQCSSIVCFDPQTATTAELECQSWLQLRRRLFLIEKLRDAATVGLVVGSVAVQGHAKAVKRMRNMCKASGKKLYVISVGKVNVPKLSNFAEVDVFVLLSCPFGIIFDSSSFLRPVLSMFEAEIALNPSKTWFADGGWCADLTQFVNDSVGIIEDEGADVSLVTGRVRRLKLSVDGKTAEARQVLPYNPGEYFKNSSWRGLDDSVRLEESTDIQKGRLGIALEYDTELASRTKRHGRKEGNYK</sequence>
<evidence type="ECO:0000256" key="3">
    <source>
        <dbReference type="ARBA" id="ARBA00006179"/>
    </source>
</evidence>
<dbReference type="GO" id="GO:0046872">
    <property type="term" value="F:metal ion binding"/>
    <property type="evidence" value="ECO:0007669"/>
    <property type="project" value="UniProtKB-KW"/>
</dbReference>
<name>A0A7I4XZQ2_HAECO</name>
<dbReference type="FunFam" id="3.40.50.11860:FF:000001">
    <property type="entry name" value="2-(3-amino-3-carboxypropyl)histidine synthase subunit 2"/>
    <property type="match status" value="1"/>
</dbReference>
<evidence type="ECO:0000256" key="6">
    <source>
        <dbReference type="ARBA" id="ARBA00023004"/>
    </source>
</evidence>
<dbReference type="Gene3D" id="3.40.50.11840">
    <property type="entry name" value="Diphthamide synthesis DPH1/DPH2 domain 1"/>
    <property type="match status" value="1"/>
</dbReference>
<evidence type="ECO:0000256" key="7">
    <source>
        <dbReference type="ARBA" id="ARBA00023014"/>
    </source>
</evidence>
<organism evidence="9 10">
    <name type="scientific">Haemonchus contortus</name>
    <name type="common">Barber pole worm</name>
    <dbReference type="NCBI Taxonomy" id="6289"/>
    <lineage>
        <taxon>Eukaryota</taxon>
        <taxon>Metazoa</taxon>
        <taxon>Ecdysozoa</taxon>
        <taxon>Nematoda</taxon>
        <taxon>Chromadorea</taxon>
        <taxon>Rhabditida</taxon>
        <taxon>Rhabditina</taxon>
        <taxon>Rhabditomorpha</taxon>
        <taxon>Strongyloidea</taxon>
        <taxon>Trichostrongylidae</taxon>
        <taxon>Haemonchus</taxon>
    </lineage>
</organism>
<proteinExistence type="inferred from homology"/>
<dbReference type="NCBIfam" id="TIGR00322">
    <property type="entry name" value="diphth2_R"/>
    <property type="match status" value="1"/>
</dbReference>
<dbReference type="InterPro" id="IPR010014">
    <property type="entry name" value="DHP2"/>
</dbReference>
<comment type="similarity">
    <text evidence="3 8">Belongs to the DPH1/DPH2 family. DPH2 subfamily.</text>
</comment>
<protein>
    <recommendedName>
        <fullName evidence="4 8">2-(3-amino-3-carboxypropyl)histidine synthase subunit 2</fullName>
    </recommendedName>
</protein>
<dbReference type="SFLD" id="SFLDG01121">
    <property type="entry name" value="Diphthamide_biosynthesis"/>
    <property type="match status" value="1"/>
</dbReference>
<reference evidence="10" key="1">
    <citation type="submission" date="2020-12" db="UniProtKB">
        <authorList>
            <consortium name="WormBaseParasite"/>
        </authorList>
    </citation>
    <scope>IDENTIFICATION</scope>
    <source>
        <strain evidence="10">MHco3</strain>
    </source>
</reference>
<evidence type="ECO:0000313" key="9">
    <source>
        <dbReference type="Proteomes" id="UP000025227"/>
    </source>
</evidence>
<keyword evidence="6 8" id="KW-0408">Iron</keyword>
<keyword evidence="7 8" id="KW-0411">Iron-sulfur</keyword>
<dbReference type="WBParaSite" id="HCON_00033790-00001">
    <property type="protein sequence ID" value="HCON_00033790-00001"/>
    <property type="gene ID" value="HCON_00033790"/>
</dbReference>
<keyword evidence="9" id="KW-1185">Reference proteome</keyword>